<dbReference type="Proteomes" id="UP000249842">
    <property type="component" value="Unassembled WGS sequence"/>
</dbReference>
<dbReference type="OrthoDB" id="7051241at2"/>
<keyword evidence="2 8" id="KW-0813">Transport</keyword>
<evidence type="ECO:0000256" key="4">
    <source>
        <dbReference type="ARBA" id="ARBA00022692"/>
    </source>
</evidence>
<comment type="subcellular location">
    <subcellularLocation>
        <location evidence="1 8">Cell outer membrane</location>
        <topology evidence="1 8">Multi-pass membrane protein</topology>
    </subcellularLocation>
</comment>
<evidence type="ECO:0000256" key="6">
    <source>
        <dbReference type="ARBA" id="ARBA00023136"/>
    </source>
</evidence>
<evidence type="ECO:0000256" key="2">
    <source>
        <dbReference type="ARBA" id="ARBA00022448"/>
    </source>
</evidence>
<dbReference type="InterPro" id="IPR039426">
    <property type="entry name" value="TonB-dep_rcpt-like"/>
</dbReference>
<keyword evidence="7 8" id="KW-0998">Cell outer membrane</keyword>
<evidence type="ECO:0000256" key="8">
    <source>
        <dbReference type="PROSITE-ProRule" id="PRU01360"/>
    </source>
</evidence>
<dbReference type="InterPro" id="IPR036942">
    <property type="entry name" value="Beta-barrel_TonB_sf"/>
</dbReference>
<dbReference type="PANTHER" id="PTHR47234:SF3">
    <property type="entry name" value="SECRETIN_TONB SHORT N-TERMINAL DOMAIN-CONTAINING PROTEIN"/>
    <property type="match status" value="1"/>
</dbReference>
<evidence type="ECO:0000256" key="9">
    <source>
        <dbReference type="RuleBase" id="RU003357"/>
    </source>
</evidence>
<evidence type="ECO:0000259" key="11">
    <source>
        <dbReference type="Pfam" id="PF00593"/>
    </source>
</evidence>
<dbReference type="GO" id="GO:0009279">
    <property type="term" value="C:cell outer membrane"/>
    <property type="evidence" value="ECO:0007669"/>
    <property type="project" value="UniProtKB-SubCell"/>
</dbReference>
<feature type="compositionally biased region" description="Low complexity" evidence="10">
    <location>
        <begin position="702"/>
        <end position="711"/>
    </location>
</feature>
<feature type="domain" description="TonB-dependent receptor-like beta-barrel" evidence="11">
    <location>
        <begin position="433"/>
        <end position="932"/>
    </location>
</feature>
<evidence type="ECO:0000313" key="13">
    <source>
        <dbReference type="EMBL" id="RAK60722.1"/>
    </source>
</evidence>
<feature type="region of interest" description="Disordered" evidence="10">
    <location>
        <begin position="684"/>
        <end position="711"/>
    </location>
</feature>
<feature type="compositionally biased region" description="Polar residues" evidence="10">
    <location>
        <begin position="688"/>
        <end position="699"/>
    </location>
</feature>
<reference evidence="14" key="1">
    <citation type="submission" date="2018-05" db="EMBL/GenBank/DDBJ databases">
        <authorList>
            <person name="Li X."/>
        </authorList>
    </citation>
    <scope>NUCLEOTIDE SEQUENCE [LARGE SCALE GENOMIC DNA]</scope>
    <source>
        <strain evidence="14">HKS-05</strain>
    </source>
</reference>
<protein>
    <recommendedName>
        <fullName evidence="15">TonB-dependent receptor</fullName>
    </recommendedName>
</protein>
<organism evidence="13 14">
    <name type="scientific">Phenylobacterium hankyongense</name>
    <dbReference type="NCBI Taxonomy" id="1813876"/>
    <lineage>
        <taxon>Bacteria</taxon>
        <taxon>Pseudomonadati</taxon>
        <taxon>Pseudomonadota</taxon>
        <taxon>Alphaproteobacteria</taxon>
        <taxon>Caulobacterales</taxon>
        <taxon>Caulobacteraceae</taxon>
        <taxon>Phenylobacterium</taxon>
    </lineage>
</organism>
<keyword evidence="3 8" id="KW-1134">Transmembrane beta strand</keyword>
<dbReference type="PANTHER" id="PTHR47234">
    <property type="match status" value="1"/>
</dbReference>
<evidence type="ECO:0000259" key="12">
    <source>
        <dbReference type="Pfam" id="PF07715"/>
    </source>
</evidence>
<dbReference type="InterPro" id="IPR012910">
    <property type="entry name" value="Plug_dom"/>
</dbReference>
<feature type="domain" description="TonB-dependent receptor plug" evidence="12">
    <location>
        <begin position="78"/>
        <end position="191"/>
    </location>
</feature>
<gene>
    <name evidence="13" type="ORF">DJ021_13345</name>
</gene>
<comment type="caution">
    <text evidence="13">The sequence shown here is derived from an EMBL/GenBank/DDBJ whole genome shotgun (WGS) entry which is preliminary data.</text>
</comment>
<proteinExistence type="inferred from homology"/>
<dbReference type="Gene3D" id="2.170.130.10">
    <property type="entry name" value="TonB-dependent receptor, plug domain"/>
    <property type="match status" value="1"/>
</dbReference>
<keyword evidence="14" id="KW-1185">Reference proteome</keyword>
<accession>A0A328B009</accession>
<dbReference type="Gene3D" id="2.40.170.20">
    <property type="entry name" value="TonB-dependent receptor, beta-barrel domain"/>
    <property type="match status" value="1"/>
</dbReference>
<dbReference type="AlphaFoldDB" id="A0A328B009"/>
<evidence type="ECO:0000256" key="1">
    <source>
        <dbReference type="ARBA" id="ARBA00004571"/>
    </source>
</evidence>
<dbReference type="InterPro" id="IPR037066">
    <property type="entry name" value="Plug_dom_sf"/>
</dbReference>
<name>A0A328B009_9CAUL</name>
<evidence type="ECO:0008006" key="15">
    <source>
        <dbReference type="Google" id="ProtNLM"/>
    </source>
</evidence>
<keyword evidence="5 9" id="KW-0798">TonB box</keyword>
<keyword evidence="6 8" id="KW-0472">Membrane</keyword>
<keyword evidence="4 8" id="KW-0812">Transmembrane</keyword>
<dbReference type="InterPro" id="IPR000531">
    <property type="entry name" value="Beta-barrel_TonB"/>
</dbReference>
<evidence type="ECO:0000256" key="7">
    <source>
        <dbReference type="ARBA" id="ARBA00023237"/>
    </source>
</evidence>
<comment type="similarity">
    <text evidence="8 9">Belongs to the TonB-dependent receptor family.</text>
</comment>
<dbReference type="PROSITE" id="PS52016">
    <property type="entry name" value="TONB_DEPENDENT_REC_3"/>
    <property type="match status" value="1"/>
</dbReference>
<evidence type="ECO:0000256" key="5">
    <source>
        <dbReference type="ARBA" id="ARBA00023077"/>
    </source>
</evidence>
<evidence type="ECO:0000256" key="10">
    <source>
        <dbReference type="SAM" id="MobiDB-lite"/>
    </source>
</evidence>
<dbReference type="SUPFAM" id="SSF56935">
    <property type="entry name" value="Porins"/>
    <property type="match status" value="1"/>
</dbReference>
<evidence type="ECO:0000313" key="14">
    <source>
        <dbReference type="Proteomes" id="UP000249842"/>
    </source>
</evidence>
<dbReference type="EMBL" id="QFYP01000001">
    <property type="protein sequence ID" value="RAK60722.1"/>
    <property type="molecule type" value="Genomic_DNA"/>
</dbReference>
<dbReference type="Pfam" id="PF07715">
    <property type="entry name" value="Plug"/>
    <property type="match status" value="1"/>
</dbReference>
<sequence length="971" mass="102591">MAREGQRGGNIEFLGRDKMKSNHLSATSRLRAVLLSSSTLAFAALALATPASAQQKSANDEISEVVVTGSRVVTDGTRAPTPVTVVSSQQLQMAAPRTITDGLLQLPIFKGSPSVQNQGTGTTGSNGAAYLNLRGLGTQRTLVLLDGRRVVPASSAGSVDVALLPESLVQRVDVVTGGASAAYGSDAVAGVVNFILNTKFVGLKGEVQGGISQHTDDSNYKASLTWGGSFLEDRLHVVASGEHYYSDGVKYAQGRDFTQYALGAITNPNVTAANPASPSNPKQLVVTQPYSSIAALGGLITNTSLRGTTFGPGGVAQPFQYGQFVSSTQMQGGGGYNPGLLLTLQPKQQRDAVFGHVTYDVTDNLTVFAETNIARNKVSYNSLPTFELSATAFNIFADNAYLPASVRSQMAAGGINSVVVGRISPDIAIPHLDGVSDTKTFTVGFDGKLGGSWSYHGYAQTGRNHANYKTSDDPISDNLYRAADAVVNPANGQIVCRTTLTDPNNGCVPLNIFGYGSPSAASRAYIVGTAVQDVKVQQDVAEFSIQGEVFKLPAGPVSAAAGVGYRKEEFTQTTDSRSTEIRTGAGIPGYPSGLVNTLGGFERTNPQPTAGSYDVKEAFAEAQVPLLTDAPLAKSLTLNGAVRYTDYSTSGGVTSWKVGAVYQPFDGLTLRATRSRDIRAPNLGELYQGSSQGTSTVTDPRNGGAATNALTGAVGNPALTPELSDTTVIGFVAAPTFISGLSVSVDYYDINIADAISALTAQQEINLCQAGATEICGFIERNAANTITRVRLPFFNVAQRLTKGIDAEASYTVPLSNFSDSWDGTLSFRALVNHLMEFTTQVQGAPPLKLAGDIGNNSTPHWSGVFTASLDVGRARMFVQERWIGDGRFDNTLSPTDISRNHVPAVFYTDATVTYDITADKRLVGFFTVNNLFDKDPPATPGFLIAGSSFGNRTLYDLIGRMYTIGLRFRM</sequence>
<evidence type="ECO:0000256" key="3">
    <source>
        <dbReference type="ARBA" id="ARBA00022452"/>
    </source>
</evidence>
<dbReference type="Pfam" id="PF00593">
    <property type="entry name" value="TonB_dep_Rec_b-barrel"/>
    <property type="match status" value="1"/>
</dbReference>